<keyword evidence="6" id="KW-0496">Mitochondrion</keyword>
<organism evidence="10 11">
    <name type="scientific">Marchantia polymorpha subsp. ruderalis</name>
    <dbReference type="NCBI Taxonomy" id="1480154"/>
    <lineage>
        <taxon>Eukaryota</taxon>
        <taxon>Viridiplantae</taxon>
        <taxon>Streptophyta</taxon>
        <taxon>Embryophyta</taxon>
        <taxon>Marchantiophyta</taxon>
        <taxon>Marchantiopsida</taxon>
        <taxon>Marchantiidae</taxon>
        <taxon>Marchantiales</taxon>
        <taxon>Marchantiaceae</taxon>
        <taxon>Marchantia</taxon>
    </lineage>
</organism>
<evidence type="ECO:0000259" key="8">
    <source>
        <dbReference type="Pfam" id="PF00931"/>
    </source>
</evidence>
<keyword evidence="5" id="KW-0256">Endoplasmic reticulum</keyword>
<gene>
    <name evidence="10" type="ORF">AXG93_1976s1540</name>
</gene>
<comment type="subcellular location">
    <subcellularLocation>
        <location evidence="2">Endoplasmic reticulum</location>
    </subcellularLocation>
    <subcellularLocation>
        <location evidence="3">Membrane</location>
    </subcellularLocation>
    <subcellularLocation>
        <location evidence="1">Mitochondrion</location>
    </subcellularLocation>
</comment>
<dbReference type="GO" id="GO:0005783">
    <property type="term" value="C:endoplasmic reticulum"/>
    <property type="evidence" value="ECO:0007669"/>
    <property type="project" value="UniProtKB-SubCell"/>
</dbReference>
<evidence type="ECO:0000256" key="7">
    <source>
        <dbReference type="ARBA" id="ARBA00023136"/>
    </source>
</evidence>
<proteinExistence type="predicted"/>
<evidence type="ECO:0000256" key="1">
    <source>
        <dbReference type="ARBA" id="ARBA00004173"/>
    </source>
</evidence>
<evidence type="ECO:0000256" key="5">
    <source>
        <dbReference type="ARBA" id="ARBA00022824"/>
    </source>
</evidence>
<dbReference type="Gene3D" id="1.10.8.430">
    <property type="entry name" value="Helical domain of apoptotic protease-activating factors"/>
    <property type="match status" value="1"/>
</dbReference>
<dbReference type="InterPro" id="IPR052374">
    <property type="entry name" value="SERAC1"/>
</dbReference>
<dbReference type="EMBL" id="LVLJ01003973">
    <property type="protein sequence ID" value="OAE18947.1"/>
    <property type="molecule type" value="Genomic_DNA"/>
</dbReference>
<dbReference type="InterPro" id="IPR002182">
    <property type="entry name" value="NB-ARC"/>
</dbReference>
<dbReference type="GO" id="GO:0006952">
    <property type="term" value="P:defense response"/>
    <property type="evidence" value="ECO:0007669"/>
    <property type="project" value="UniProtKB-KW"/>
</dbReference>
<name>A0A176VED9_MARPO</name>
<comment type="caution">
    <text evidence="10">The sequence shown here is derived from an EMBL/GenBank/DDBJ whole genome shotgun (WGS) entry which is preliminary data.</text>
</comment>
<evidence type="ECO:0000259" key="9">
    <source>
        <dbReference type="Pfam" id="PF23598"/>
    </source>
</evidence>
<evidence type="ECO:0000256" key="3">
    <source>
        <dbReference type="ARBA" id="ARBA00004370"/>
    </source>
</evidence>
<dbReference type="PANTHER" id="PTHR48182">
    <property type="entry name" value="PROTEIN SERAC1"/>
    <property type="match status" value="1"/>
</dbReference>
<dbReference type="Gene3D" id="3.80.10.10">
    <property type="entry name" value="Ribonuclease Inhibitor"/>
    <property type="match status" value="1"/>
</dbReference>
<accession>A0A176VED9</accession>
<evidence type="ECO:0000313" key="10">
    <source>
        <dbReference type="EMBL" id="OAE18947.1"/>
    </source>
</evidence>
<dbReference type="SUPFAM" id="SSF52058">
    <property type="entry name" value="L domain-like"/>
    <property type="match status" value="1"/>
</dbReference>
<dbReference type="SUPFAM" id="SSF52540">
    <property type="entry name" value="P-loop containing nucleoside triphosphate hydrolases"/>
    <property type="match status" value="1"/>
</dbReference>
<dbReference type="PANTHER" id="PTHR48182:SF2">
    <property type="entry name" value="PROTEIN SERAC1"/>
    <property type="match status" value="1"/>
</dbReference>
<dbReference type="GO" id="GO:0005739">
    <property type="term" value="C:mitochondrion"/>
    <property type="evidence" value="ECO:0007669"/>
    <property type="project" value="UniProtKB-SubCell"/>
</dbReference>
<evidence type="ECO:0000313" key="11">
    <source>
        <dbReference type="Proteomes" id="UP000077202"/>
    </source>
</evidence>
<keyword evidence="11" id="KW-1185">Reference proteome</keyword>
<dbReference type="Pfam" id="PF00931">
    <property type="entry name" value="NB-ARC"/>
    <property type="match status" value="1"/>
</dbReference>
<keyword evidence="7" id="KW-0472">Membrane</keyword>
<dbReference type="Gene3D" id="3.40.50.1820">
    <property type="entry name" value="alpha/beta hydrolase"/>
    <property type="match status" value="1"/>
</dbReference>
<dbReference type="InterPro" id="IPR032675">
    <property type="entry name" value="LRR_dom_sf"/>
</dbReference>
<dbReference type="PRINTS" id="PR00364">
    <property type="entry name" value="DISEASERSIST"/>
</dbReference>
<evidence type="ECO:0000256" key="4">
    <source>
        <dbReference type="ARBA" id="ARBA00022737"/>
    </source>
</evidence>
<dbReference type="Pfam" id="PF23598">
    <property type="entry name" value="LRR_14"/>
    <property type="match status" value="1"/>
</dbReference>
<protein>
    <submittedName>
        <fullName evidence="10">Uncharacterized protein</fullName>
    </submittedName>
</protein>
<feature type="domain" description="Disease resistance R13L4/SHOC-2-like LRR" evidence="9">
    <location>
        <begin position="740"/>
        <end position="843"/>
    </location>
</feature>
<dbReference type="InterPro" id="IPR042197">
    <property type="entry name" value="Apaf_helical"/>
</dbReference>
<dbReference type="InterPro" id="IPR029058">
    <property type="entry name" value="AB_hydrolase_fold"/>
</dbReference>
<dbReference type="Proteomes" id="UP000077202">
    <property type="component" value="Unassembled WGS sequence"/>
</dbReference>
<dbReference type="InterPro" id="IPR027417">
    <property type="entry name" value="P-loop_NTPase"/>
</dbReference>
<evidence type="ECO:0000256" key="2">
    <source>
        <dbReference type="ARBA" id="ARBA00004240"/>
    </source>
</evidence>
<sequence>MSLPPAYSATAAPQLSDSVYELYKPGVESLLDVVFFHGLQLSHTYVAHLSTWRSRGSQKEVWPMTWLPEEFPGARILSVKYDACIITSAEHGRLDLYCTAESLMQDLISAKVGQHPWRPVILVGHSYGGLVIKQLCLHAHLSQSLHLSKEQMAGFLNCVKGIFFYGTPHHGMSSFLSPNGAHLKDASPLVDYVKLLCAESARLHQNFDALRLSYKWSIAGVGESRPTTFLIIEAGSKNVVAVSSEMVVDEASARYGDFTVELEDHVSLCQPESRTSNTYLRLTAFIQSIDFNKVKRRRLLDNFQTVPKMAMSLHSHLFVEVQNILRTAPAVGLCGMGGIGKTTLAKLLFNELCAEFEYTCFVPGFMLKGDYQELERGVYSLMHHHGTQIAGTGKNKKWKSTALRMKTLLLVLEDIDNDNHIELLQNISSVNDCANSRYIVTSRDRDILNSSGARVFDVKLLNQKSSKELFMSYAFPYPTQPSPSLTEWVDKIVVKCDGLPLTLEVMGKYLQRKVSESIWKQCLDALDEADNVIRLDERLWAKLRVSYDRLGSQEKEIFLDAASFFNNSRWSLREAKSSWRVLYGLEDLRWQTLEVLALRLEDSMSLNSRNICQMKKLQYLDSEKEMVLDAEGGKLPKNLVLLRWRGEVDSFHDLVDRGLAGRLAVLDLKLPRLQTLIIDDVDKLQRLPEGFGNLSQLQSLLISYGQSMSELPECFGRLARLRDLLLDHMFSLQALPDSFGQLPQLSHLTMVACRIIRDLPESFGHLANLTVLHIRDCRSLEALPNSFGALRSLQYLRVSDCFALTDLPSSFGQLTSLQDLIIEVPHFTSVPDSIRQLPSLQRMVLTLPYLETPCSWLPSMDNLDKYNIYRVLFGQPSSSALVHFKTVFSVENGVFHFKECDTSVHVYTTLQSVNLQYGPSGIFSDQPVQ</sequence>
<reference evidence="10" key="1">
    <citation type="submission" date="2016-03" db="EMBL/GenBank/DDBJ databases">
        <title>Mechanisms controlling the formation of the plant cell surface in tip-growing cells are functionally conserved among land plants.</title>
        <authorList>
            <person name="Honkanen S."/>
            <person name="Jones V.A."/>
            <person name="Morieri G."/>
            <person name="Champion C."/>
            <person name="Hetherington A.J."/>
            <person name="Kelly S."/>
            <person name="Saint-Marcoux D."/>
            <person name="Proust H."/>
            <person name="Prescott H."/>
            <person name="Dolan L."/>
        </authorList>
    </citation>
    <scope>NUCLEOTIDE SEQUENCE [LARGE SCALE GENOMIC DNA]</scope>
    <source>
        <tissue evidence="10">Whole gametophyte</tissue>
    </source>
</reference>
<dbReference type="SUPFAM" id="SSF53474">
    <property type="entry name" value="alpha/beta-Hydrolases"/>
    <property type="match status" value="1"/>
</dbReference>
<dbReference type="GO" id="GO:0043531">
    <property type="term" value="F:ADP binding"/>
    <property type="evidence" value="ECO:0007669"/>
    <property type="project" value="InterPro"/>
</dbReference>
<keyword evidence="4" id="KW-0677">Repeat</keyword>
<feature type="domain" description="NB-ARC" evidence="8">
    <location>
        <begin position="330"/>
        <end position="477"/>
    </location>
</feature>
<evidence type="ECO:0000256" key="6">
    <source>
        <dbReference type="ARBA" id="ARBA00023128"/>
    </source>
</evidence>
<dbReference type="Gene3D" id="3.40.50.300">
    <property type="entry name" value="P-loop containing nucleotide triphosphate hydrolases"/>
    <property type="match status" value="1"/>
</dbReference>
<dbReference type="AlphaFoldDB" id="A0A176VED9"/>
<dbReference type="InterPro" id="IPR055414">
    <property type="entry name" value="LRR_R13L4/SHOC2-like"/>
</dbReference>
<dbReference type="GO" id="GO:0016020">
    <property type="term" value="C:membrane"/>
    <property type="evidence" value="ECO:0007669"/>
    <property type="project" value="UniProtKB-SubCell"/>
</dbReference>